<dbReference type="SMART" id="SM00857">
    <property type="entry name" value="Resolvase"/>
    <property type="match status" value="1"/>
</dbReference>
<dbReference type="InterPro" id="IPR036162">
    <property type="entry name" value="Resolvase-like_N_sf"/>
</dbReference>
<dbReference type="PANTHER" id="PTHR30461:SF23">
    <property type="entry name" value="DNA RECOMBINASE-RELATED"/>
    <property type="match status" value="1"/>
</dbReference>
<dbReference type="RefSeq" id="WP_397078540.1">
    <property type="nucleotide sequence ID" value="NZ_JBITGY010000001.1"/>
</dbReference>
<dbReference type="Proteomes" id="UP001612741">
    <property type="component" value="Unassembled WGS sequence"/>
</dbReference>
<gene>
    <name evidence="2" type="ORF">ACIBG2_03510</name>
</gene>
<dbReference type="InterPro" id="IPR050639">
    <property type="entry name" value="SSR_resolvase"/>
</dbReference>
<reference evidence="2 3" key="1">
    <citation type="submission" date="2024-10" db="EMBL/GenBank/DDBJ databases">
        <title>The Natural Products Discovery Center: Release of the First 8490 Sequenced Strains for Exploring Actinobacteria Biosynthetic Diversity.</title>
        <authorList>
            <person name="Kalkreuter E."/>
            <person name="Kautsar S.A."/>
            <person name="Yang D."/>
            <person name="Bader C.D."/>
            <person name="Teijaro C.N."/>
            <person name="Fluegel L."/>
            <person name="Davis C.M."/>
            <person name="Simpson J.R."/>
            <person name="Lauterbach L."/>
            <person name="Steele A.D."/>
            <person name="Gui C."/>
            <person name="Meng S."/>
            <person name="Li G."/>
            <person name="Viehrig K."/>
            <person name="Ye F."/>
            <person name="Su P."/>
            <person name="Kiefer A.F."/>
            <person name="Nichols A."/>
            <person name="Cepeda A.J."/>
            <person name="Yan W."/>
            <person name="Fan B."/>
            <person name="Jiang Y."/>
            <person name="Adhikari A."/>
            <person name="Zheng C.-J."/>
            <person name="Schuster L."/>
            <person name="Cowan T.M."/>
            <person name="Smanski M.J."/>
            <person name="Chevrette M.G."/>
            <person name="De Carvalho L.P.S."/>
            <person name="Shen B."/>
        </authorList>
    </citation>
    <scope>NUCLEOTIDE SEQUENCE [LARGE SCALE GENOMIC DNA]</scope>
    <source>
        <strain evidence="2 3">NPDC050545</strain>
    </source>
</reference>
<sequence length="485" mass="53935">MTNTPSRLALYLRESKSKTGQEVRSQEGAGRRWAAANDCVIPEDAIYIDDDRSASTYARKAREEFERLMADIDAGLYDLVWFWSLSRSQRRLDMYVRLRDLCRARGVNWVINRKRYDLSNPMDLQSLGISAVNDEVFSVQLSDNVRRGLQESAVLGRPHSHTTYGYRRVYEGRDYVEQVPDDDAREATRADGTVTRYSPAKVVEEIITRFSKGDFNARITRSLEERGIPAPQGGPKWSRSVVRKIATNRAYLGIRVMNGQDAAHGSWPALVEPDVFEAAQEILNNPKRTTTRPGRAEHLMSYLARCQCGEVMQNVPGYKGKRNYSCLRRDASVPARELDTFVRQLVDGYLARPDVAAFLAKGSAATPEAAKARAKVSALRAEITKLETALDSGDESVDALDVARALKPLRARLSEAVKAAEKASTPSILRGAVDWEDIAVARQIVAAVVEITIRPVGKGAGSRSGGVPIEQRVGWRWLLGPDQAK</sequence>
<dbReference type="InterPro" id="IPR038109">
    <property type="entry name" value="DNA_bind_recomb_sf"/>
</dbReference>
<evidence type="ECO:0000259" key="1">
    <source>
        <dbReference type="PROSITE" id="PS51737"/>
    </source>
</evidence>
<feature type="domain" description="Recombinase" evidence="1">
    <location>
        <begin position="182"/>
        <end position="289"/>
    </location>
</feature>
<dbReference type="Pfam" id="PF07508">
    <property type="entry name" value="Recombinase"/>
    <property type="match status" value="1"/>
</dbReference>
<evidence type="ECO:0000313" key="3">
    <source>
        <dbReference type="Proteomes" id="UP001612741"/>
    </source>
</evidence>
<dbReference type="InterPro" id="IPR011109">
    <property type="entry name" value="DNA_bind_recombinase_dom"/>
</dbReference>
<dbReference type="Pfam" id="PF00239">
    <property type="entry name" value="Resolvase"/>
    <property type="match status" value="1"/>
</dbReference>
<dbReference type="PANTHER" id="PTHR30461">
    <property type="entry name" value="DNA-INVERTASE FROM LAMBDOID PROPHAGE"/>
    <property type="match status" value="1"/>
</dbReference>
<evidence type="ECO:0000313" key="2">
    <source>
        <dbReference type="EMBL" id="MFI6496423.1"/>
    </source>
</evidence>
<keyword evidence="3" id="KW-1185">Reference proteome</keyword>
<organism evidence="2 3">
    <name type="scientific">Nonomuraea typhae</name>
    <dbReference type="NCBI Taxonomy" id="2603600"/>
    <lineage>
        <taxon>Bacteria</taxon>
        <taxon>Bacillati</taxon>
        <taxon>Actinomycetota</taxon>
        <taxon>Actinomycetes</taxon>
        <taxon>Streptosporangiales</taxon>
        <taxon>Streptosporangiaceae</taxon>
        <taxon>Nonomuraea</taxon>
    </lineage>
</organism>
<comment type="caution">
    <text evidence="2">The sequence shown here is derived from an EMBL/GenBank/DDBJ whole genome shotgun (WGS) entry which is preliminary data.</text>
</comment>
<dbReference type="EMBL" id="JBITGY010000001">
    <property type="protein sequence ID" value="MFI6496423.1"/>
    <property type="molecule type" value="Genomic_DNA"/>
</dbReference>
<dbReference type="CDD" id="cd00338">
    <property type="entry name" value="Ser_Recombinase"/>
    <property type="match status" value="1"/>
</dbReference>
<name>A0ABW7YKQ5_9ACTN</name>
<proteinExistence type="predicted"/>
<dbReference type="Gene3D" id="3.90.1750.20">
    <property type="entry name" value="Putative Large Serine Recombinase, Chain B, Domain 2"/>
    <property type="match status" value="1"/>
</dbReference>
<protein>
    <submittedName>
        <fullName evidence="2">Recombinase family protein</fullName>
    </submittedName>
</protein>
<dbReference type="InterPro" id="IPR006119">
    <property type="entry name" value="Resolv_N"/>
</dbReference>
<dbReference type="Gene3D" id="3.40.50.1390">
    <property type="entry name" value="Resolvase, N-terminal catalytic domain"/>
    <property type="match status" value="1"/>
</dbReference>
<dbReference type="PROSITE" id="PS51737">
    <property type="entry name" value="RECOMBINASE_DNA_BIND"/>
    <property type="match status" value="1"/>
</dbReference>
<dbReference type="SUPFAM" id="SSF53041">
    <property type="entry name" value="Resolvase-like"/>
    <property type="match status" value="1"/>
</dbReference>
<accession>A0ABW7YKQ5</accession>